<evidence type="ECO:0000256" key="13">
    <source>
        <dbReference type="ARBA" id="ARBA00022993"/>
    </source>
</evidence>
<evidence type="ECO:0000256" key="2">
    <source>
        <dbReference type="ARBA" id="ARBA00001958"/>
    </source>
</evidence>
<evidence type="ECO:0000256" key="4">
    <source>
        <dbReference type="ARBA" id="ARBA00005225"/>
    </source>
</evidence>
<keyword evidence="16" id="KW-0479">Metal-binding</keyword>
<keyword evidence="8 16" id="KW-0808">Transferase</keyword>
<dbReference type="Pfam" id="PF03309">
    <property type="entry name" value="Pan_kinase"/>
    <property type="match status" value="1"/>
</dbReference>
<evidence type="ECO:0000256" key="12">
    <source>
        <dbReference type="ARBA" id="ARBA00022958"/>
    </source>
</evidence>
<evidence type="ECO:0000256" key="16">
    <source>
        <dbReference type="HAMAP-Rule" id="MF_01274"/>
    </source>
</evidence>
<dbReference type="CDD" id="cd24015">
    <property type="entry name" value="ASKHA_NBD_PanK-III"/>
    <property type="match status" value="1"/>
</dbReference>
<keyword evidence="10 16" id="KW-0418">Kinase</keyword>
<evidence type="ECO:0000313" key="17">
    <source>
        <dbReference type="EMBL" id="QIV95021.1"/>
    </source>
</evidence>
<accession>A0A6M3HY18</accession>
<keyword evidence="13 16" id="KW-0173">Coenzyme A biosynthesis</keyword>
<keyword evidence="11 16" id="KW-0067">ATP-binding</keyword>
<evidence type="ECO:0000256" key="10">
    <source>
        <dbReference type="ARBA" id="ARBA00022777"/>
    </source>
</evidence>
<name>A0A6M3HY18_9GAMM</name>
<comment type="pathway">
    <text evidence="4 16">Cofactor biosynthesis; coenzyme A biosynthesis; CoA from (R)-pantothenate: step 1/5.</text>
</comment>
<keyword evidence="18" id="KW-1185">Reference proteome</keyword>
<dbReference type="RefSeq" id="WP_035720179.1">
    <property type="nucleotide sequence ID" value="NZ_CP038017.1"/>
</dbReference>
<dbReference type="InterPro" id="IPR004619">
    <property type="entry name" value="Type_III_PanK"/>
</dbReference>
<dbReference type="InterPro" id="IPR043129">
    <property type="entry name" value="ATPase_NBD"/>
</dbReference>
<dbReference type="Gene3D" id="3.30.420.40">
    <property type="match status" value="2"/>
</dbReference>
<keyword evidence="9 16" id="KW-0547">Nucleotide-binding</keyword>
<evidence type="ECO:0000256" key="1">
    <source>
        <dbReference type="ARBA" id="ARBA00001206"/>
    </source>
</evidence>
<comment type="function">
    <text evidence="16">Catalyzes the phosphorylation of pantothenate (Pan), the first step in CoA biosynthesis.</text>
</comment>
<comment type="caution">
    <text evidence="16">Lacks conserved residue(s) required for the propagation of feature annotation.</text>
</comment>
<evidence type="ECO:0000256" key="9">
    <source>
        <dbReference type="ARBA" id="ARBA00022741"/>
    </source>
</evidence>
<dbReference type="EMBL" id="CP038017">
    <property type="protein sequence ID" value="QIV95021.1"/>
    <property type="molecule type" value="Genomic_DNA"/>
</dbReference>
<dbReference type="NCBIfam" id="TIGR00671">
    <property type="entry name" value="baf"/>
    <property type="match status" value="1"/>
</dbReference>
<dbReference type="GO" id="GO:0004594">
    <property type="term" value="F:pantothenate kinase activity"/>
    <property type="evidence" value="ECO:0007669"/>
    <property type="project" value="UniProtKB-UniRule"/>
</dbReference>
<dbReference type="PANTHER" id="PTHR34265">
    <property type="entry name" value="TYPE III PANTOTHENATE KINASE"/>
    <property type="match status" value="1"/>
</dbReference>
<comment type="subcellular location">
    <subcellularLocation>
        <location evidence="3 16">Cytoplasm</location>
    </subcellularLocation>
</comment>
<dbReference type="GO" id="GO:0005737">
    <property type="term" value="C:cytoplasm"/>
    <property type="evidence" value="ECO:0007669"/>
    <property type="project" value="UniProtKB-SubCell"/>
</dbReference>
<protein>
    <recommendedName>
        <fullName evidence="15 16">Type III pantothenate kinase</fullName>
        <ecNumber evidence="6 16">2.7.1.33</ecNumber>
    </recommendedName>
    <alternativeName>
        <fullName evidence="16">PanK-III</fullName>
    </alternativeName>
    <alternativeName>
        <fullName evidence="16">Pantothenic acid kinase</fullName>
    </alternativeName>
</protein>
<evidence type="ECO:0000256" key="14">
    <source>
        <dbReference type="ARBA" id="ARBA00038036"/>
    </source>
</evidence>
<dbReference type="UniPathway" id="UPA00241">
    <property type="reaction ID" value="UER00352"/>
</dbReference>
<dbReference type="NCBIfam" id="NF009855">
    <property type="entry name" value="PRK13321.1"/>
    <property type="match status" value="1"/>
</dbReference>
<gene>
    <name evidence="16" type="primary">coaX</name>
    <name evidence="17" type="ORF">E3E15_06555</name>
</gene>
<reference evidence="17 18" key="1">
    <citation type="submission" date="2019-03" db="EMBL/GenBank/DDBJ databases">
        <title>Complete Genome Sequence of Allofrancisella frigidaquae Strain SYSU 10HL1970 Isolated from Water-Cooling Systems in China.</title>
        <authorList>
            <person name="Ohrman C."/>
            <person name="Uneklint I."/>
            <person name="Sjodin A."/>
        </authorList>
    </citation>
    <scope>NUCLEOTIDE SEQUENCE [LARGE SCALE GENOMIC DNA]</scope>
    <source>
        <strain evidence="17 18">SYSU 10HL1970</strain>
    </source>
</reference>
<evidence type="ECO:0000256" key="5">
    <source>
        <dbReference type="ARBA" id="ARBA00011738"/>
    </source>
</evidence>
<feature type="binding site" evidence="16">
    <location>
        <position position="186"/>
    </location>
    <ligand>
        <name>substrate</name>
    </ligand>
</feature>
<dbReference type="HAMAP" id="MF_01274">
    <property type="entry name" value="Pantothen_kinase_3"/>
    <property type="match status" value="1"/>
</dbReference>
<dbReference type="GO" id="GO:0015937">
    <property type="term" value="P:coenzyme A biosynthetic process"/>
    <property type="evidence" value="ECO:0007669"/>
    <property type="project" value="UniProtKB-UniRule"/>
</dbReference>
<dbReference type="Proteomes" id="UP000503320">
    <property type="component" value="Chromosome"/>
</dbReference>
<keyword evidence="12 16" id="KW-0630">Potassium</keyword>
<dbReference type="NCBIfam" id="NF009848">
    <property type="entry name" value="PRK13318.1-6"/>
    <property type="match status" value="1"/>
</dbReference>
<comment type="cofactor">
    <cofactor evidence="2">
        <name>K(+)</name>
        <dbReference type="ChEBI" id="CHEBI:29103"/>
    </cofactor>
</comment>
<dbReference type="SUPFAM" id="SSF53067">
    <property type="entry name" value="Actin-like ATPase domain"/>
    <property type="match status" value="2"/>
</dbReference>
<organism evidence="17 18">
    <name type="scientific">Allofrancisella frigidaquae</name>
    <dbReference type="NCBI Taxonomy" id="1085644"/>
    <lineage>
        <taxon>Bacteria</taxon>
        <taxon>Pseudomonadati</taxon>
        <taxon>Pseudomonadota</taxon>
        <taxon>Gammaproteobacteria</taxon>
        <taxon>Thiotrichales</taxon>
        <taxon>Francisellaceae</taxon>
        <taxon>Allofrancisella</taxon>
    </lineage>
</organism>
<evidence type="ECO:0000256" key="8">
    <source>
        <dbReference type="ARBA" id="ARBA00022679"/>
    </source>
</evidence>
<proteinExistence type="inferred from homology"/>
<dbReference type="EC" id="2.7.1.33" evidence="6 16"/>
<dbReference type="GO" id="GO:0005524">
    <property type="term" value="F:ATP binding"/>
    <property type="evidence" value="ECO:0007669"/>
    <property type="project" value="UniProtKB-UniRule"/>
</dbReference>
<sequence length="260" mass="28229">MLLVMDVGNSHIHTGVFDSDKLINQTRYATASADSTSDQLGVFLRQVLRENNIDPNYITGCAISSVVPHLNYSLGSAIIKYFKLKPFFVNMNLKLNLDMSAVEAHQVGADRLASCIGAVADYPDKDLIIVDLGTATTLDVVTKDHKYLSGCILPGVKLSLNALCQGAAQLPSVTIIKPNKAIGNDTITNIRSGLYFGHLGALKELKSRIIEEVGTNEVYTIATGGFANLFKDEDIFDEISPDLVLRGIRIAFLENINNKG</sequence>
<dbReference type="PANTHER" id="PTHR34265:SF1">
    <property type="entry name" value="TYPE III PANTOTHENATE KINASE"/>
    <property type="match status" value="1"/>
</dbReference>
<feature type="active site" description="Proton acceptor" evidence="16">
    <location>
        <position position="110"/>
    </location>
</feature>
<evidence type="ECO:0000256" key="15">
    <source>
        <dbReference type="ARBA" id="ARBA00040883"/>
    </source>
</evidence>
<evidence type="ECO:0000256" key="7">
    <source>
        <dbReference type="ARBA" id="ARBA00022490"/>
    </source>
</evidence>
<comment type="subunit">
    <text evidence="5 16">Homodimer.</text>
</comment>
<feature type="binding site" evidence="16">
    <location>
        <begin position="6"/>
        <end position="13"/>
    </location>
    <ligand>
        <name>ATP</name>
        <dbReference type="ChEBI" id="CHEBI:30616"/>
    </ligand>
</feature>
<comment type="catalytic activity">
    <reaction evidence="1 16">
        <text>(R)-pantothenate + ATP = (R)-4'-phosphopantothenate + ADP + H(+)</text>
        <dbReference type="Rhea" id="RHEA:16373"/>
        <dbReference type="ChEBI" id="CHEBI:10986"/>
        <dbReference type="ChEBI" id="CHEBI:15378"/>
        <dbReference type="ChEBI" id="CHEBI:29032"/>
        <dbReference type="ChEBI" id="CHEBI:30616"/>
        <dbReference type="ChEBI" id="CHEBI:456216"/>
        <dbReference type="EC" id="2.7.1.33"/>
    </reaction>
</comment>
<feature type="binding site" evidence="16">
    <location>
        <position position="134"/>
    </location>
    <ligand>
        <name>ATP</name>
        <dbReference type="ChEBI" id="CHEBI:30616"/>
    </ligand>
</feature>
<comment type="similarity">
    <text evidence="14 16">Belongs to the type III pantothenate kinase family.</text>
</comment>
<evidence type="ECO:0000256" key="3">
    <source>
        <dbReference type="ARBA" id="ARBA00004496"/>
    </source>
</evidence>
<keyword evidence="7 16" id="KW-0963">Cytoplasm</keyword>
<dbReference type="KEGG" id="afri:E3E15_06555"/>
<dbReference type="GO" id="GO:0046872">
    <property type="term" value="F:metal ion binding"/>
    <property type="evidence" value="ECO:0007669"/>
    <property type="project" value="UniProtKB-KW"/>
</dbReference>
<evidence type="ECO:0000256" key="11">
    <source>
        <dbReference type="ARBA" id="ARBA00022840"/>
    </source>
</evidence>
<comment type="cofactor">
    <cofactor evidence="16">
        <name>NH4(+)</name>
        <dbReference type="ChEBI" id="CHEBI:28938"/>
    </cofactor>
    <cofactor evidence="16">
        <name>K(+)</name>
        <dbReference type="ChEBI" id="CHEBI:29103"/>
    </cofactor>
    <text evidence="16">A monovalent cation. Ammonium or potassium.</text>
</comment>
<feature type="binding site" evidence="16">
    <location>
        <begin position="108"/>
        <end position="111"/>
    </location>
    <ligand>
        <name>substrate</name>
    </ligand>
</feature>
<dbReference type="AlphaFoldDB" id="A0A6M3HY18"/>
<evidence type="ECO:0000313" key="18">
    <source>
        <dbReference type="Proteomes" id="UP000503320"/>
    </source>
</evidence>
<feature type="binding site" evidence="16">
    <location>
        <position position="131"/>
    </location>
    <ligand>
        <name>K(+)</name>
        <dbReference type="ChEBI" id="CHEBI:29103"/>
    </ligand>
</feature>
<evidence type="ECO:0000256" key="6">
    <source>
        <dbReference type="ARBA" id="ARBA00012102"/>
    </source>
</evidence>